<dbReference type="PANTHER" id="PTHR43741:SF4">
    <property type="entry name" value="FMN-DEPENDENT NADH:QUINONE OXIDOREDUCTASE"/>
    <property type="match status" value="1"/>
</dbReference>
<sequence>MKILHVTCSPRGEASESYRLSSIIVGLLREADPQASVISRVVGGDALSPIDAPYAISQQASADVSSTGSIARSDALIDELHSADVLVIGTPMHNFTIPSTLKLWIDHVARVRRTFNVGAQGKTSLLRDRPVYVAVSSGGRFSGVTPRQPDFLTPYLKAVLGMIGLHDVNFFSVEGTAMGPEAVAAARHKTDQALQAHFSATCTGEADDSAHQTLFTP</sequence>
<dbReference type="Gene3D" id="3.40.50.360">
    <property type="match status" value="1"/>
</dbReference>
<keyword evidence="4 6" id="KW-0520">NAD</keyword>
<dbReference type="InterPro" id="IPR023048">
    <property type="entry name" value="NADH:quinone_OxRdtase_FMN_depd"/>
</dbReference>
<dbReference type="RefSeq" id="WP_150709325.1">
    <property type="nucleotide sequence ID" value="NZ_CABVHK010000001.1"/>
</dbReference>
<gene>
    <name evidence="8" type="primary">azoR1_1</name>
    <name evidence="6" type="synonym">azoR</name>
    <name evidence="8" type="ORF">PS662_00339</name>
</gene>
<evidence type="ECO:0000256" key="4">
    <source>
        <dbReference type="ARBA" id="ARBA00023027"/>
    </source>
</evidence>
<keyword evidence="3 6" id="KW-0560">Oxidoreductase</keyword>
<evidence type="ECO:0000256" key="2">
    <source>
        <dbReference type="ARBA" id="ARBA00022643"/>
    </source>
</evidence>
<comment type="catalytic activity">
    <reaction evidence="6">
        <text>2 a quinone + NADH + H(+) = 2 a 1,4-benzosemiquinone + NAD(+)</text>
        <dbReference type="Rhea" id="RHEA:65952"/>
        <dbReference type="ChEBI" id="CHEBI:15378"/>
        <dbReference type="ChEBI" id="CHEBI:57540"/>
        <dbReference type="ChEBI" id="CHEBI:57945"/>
        <dbReference type="ChEBI" id="CHEBI:132124"/>
        <dbReference type="ChEBI" id="CHEBI:134225"/>
    </reaction>
</comment>
<dbReference type="InterPro" id="IPR029039">
    <property type="entry name" value="Flavoprotein-like_sf"/>
</dbReference>
<dbReference type="EMBL" id="CABVHK010000001">
    <property type="protein sequence ID" value="VVM41922.1"/>
    <property type="molecule type" value="Genomic_DNA"/>
</dbReference>
<feature type="binding site" evidence="6">
    <location>
        <position position="9"/>
    </location>
    <ligand>
        <name>FMN</name>
        <dbReference type="ChEBI" id="CHEBI:58210"/>
    </ligand>
</feature>
<comment type="catalytic activity">
    <reaction evidence="5">
        <text>N,N-dimethyl-1,4-phenylenediamine + anthranilate + 2 NAD(+) = 2-(4-dimethylaminophenyl)diazenylbenzoate + 2 NADH + 2 H(+)</text>
        <dbReference type="Rhea" id="RHEA:55872"/>
        <dbReference type="ChEBI" id="CHEBI:15378"/>
        <dbReference type="ChEBI" id="CHEBI:15783"/>
        <dbReference type="ChEBI" id="CHEBI:16567"/>
        <dbReference type="ChEBI" id="CHEBI:57540"/>
        <dbReference type="ChEBI" id="CHEBI:57945"/>
        <dbReference type="ChEBI" id="CHEBI:71579"/>
        <dbReference type="EC" id="1.7.1.17"/>
    </reaction>
    <physiologicalReaction direction="right-to-left" evidence="5">
        <dbReference type="Rhea" id="RHEA:55874"/>
    </physiologicalReaction>
</comment>
<comment type="similarity">
    <text evidence="6">Belongs to the azoreductase type 1 family.</text>
</comment>
<evidence type="ECO:0000256" key="1">
    <source>
        <dbReference type="ARBA" id="ARBA00022630"/>
    </source>
</evidence>
<comment type="cofactor">
    <cofactor evidence="6">
        <name>FMN</name>
        <dbReference type="ChEBI" id="CHEBI:58210"/>
    </cofactor>
    <text evidence="6">Binds 1 FMN per subunit.</text>
</comment>
<dbReference type="InterPro" id="IPR050104">
    <property type="entry name" value="FMN-dep_NADH:Q_OxRdtase_AzoR1"/>
</dbReference>
<dbReference type="Proteomes" id="UP000326953">
    <property type="component" value="Unassembled WGS sequence"/>
</dbReference>
<dbReference type="GO" id="GO:0016655">
    <property type="term" value="F:oxidoreductase activity, acting on NAD(P)H, quinone or similar compound as acceptor"/>
    <property type="evidence" value="ECO:0007669"/>
    <property type="project" value="InterPro"/>
</dbReference>
<dbReference type="GO" id="GO:0009055">
    <property type="term" value="F:electron transfer activity"/>
    <property type="evidence" value="ECO:0007669"/>
    <property type="project" value="UniProtKB-UniRule"/>
</dbReference>
<dbReference type="GO" id="GO:0010181">
    <property type="term" value="F:FMN binding"/>
    <property type="evidence" value="ECO:0007669"/>
    <property type="project" value="UniProtKB-UniRule"/>
</dbReference>
<dbReference type="PANTHER" id="PTHR43741">
    <property type="entry name" value="FMN-DEPENDENT NADH-AZOREDUCTASE 1"/>
    <property type="match status" value="1"/>
</dbReference>
<keyword evidence="2 6" id="KW-0288">FMN</keyword>
<organism evidence="8 9">
    <name type="scientific">Pseudomonas fluorescens</name>
    <dbReference type="NCBI Taxonomy" id="294"/>
    <lineage>
        <taxon>Bacteria</taxon>
        <taxon>Pseudomonadati</taxon>
        <taxon>Pseudomonadota</taxon>
        <taxon>Gammaproteobacteria</taxon>
        <taxon>Pseudomonadales</taxon>
        <taxon>Pseudomonadaceae</taxon>
        <taxon>Pseudomonas</taxon>
    </lineage>
</organism>
<feature type="binding site" evidence="6">
    <location>
        <begin position="15"/>
        <end position="17"/>
    </location>
    <ligand>
        <name>FMN</name>
        <dbReference type="ChEBI" id="CHEBI:58210"/>
    </ligand>
</feature>
<feature type="binding site" evidence="6">
    <location>
        <begin position="136"/>
        <end position="139"/>
    </location>
    <ligand>
        <name>FMN</name>
        <dbReference type="ChEBI" id="CHEBI:58210"/>
    </ligand>
</feature>
<keyword evidence="1 6" id="KW-0285">Flavoprotein</keyword>
<evidence type="ECO:0000256" key="3">
    <source>
        <dbReference type="ARBA" id="ARBA00023002"/>
    </source>
</evidence>
<comment type="subunit">
    <text evidence="6">Homodimer.</text>
</comment>
<feature type="domain" description="Flavodoxin-like fold" evidence="7">
    <location>
        <begin position="1"/>
        <end position="197"/>
    </location>
</feature>
<evidence type="ECO:0000259" key="7">
    <source>
        <dbReference type="Pfam" id="PF02525"/>
    </source>
</evidence>
<comment type="function">
    <text evidence="6">Quinone reductase that provides resistance to thiol-specific stress caused by electrophilic quinones.</text>
</comment>
<evidence type="ECO:0000313" key="8">
    <source>
        <dbReference type="EMBL" id="VVM41922.1"/>
    </source>
</evidence>
<evidence type="ECO:0000256" key="5">
    <source>
        <dbReference type="ARBA" id="ARBA00048542"/>
    </source>
</evidence>
<evidence type="ECO:0000256" key="6">
    <source>
        <dbReference type="HAMAP-Rule" id="MF_01216"/>
    </source>
</evidence>
<comment type="caution">
    <text evidence="6">Lacks conserved residue(s) required for the propagation of feature annotation.</text>
</comment>
<dbReference type="EC" id="1.7.1.17" evidence="6"/>
<dbReference type="AlphaFoldDB" id="A0A5E6PHV8"/>
<dbReference type="HAMAP" id="MF_01216">
    <property type="entry name" value="Azoreductase_type1"/>
    <property type="match status" value="1"/>
</dbReference>
<dbReference type="EC" id="1.6.5.-" evidence="6"/>
<dbReference type="InterPro" id="IPR003680">
    <property type="entry name" value="Flavodoxin_fold"/>
</dbReference>
<protein>
    <recommendedName>
        <fullName evidence="6">FMN dependent NADH:quinone oxidoreductase</fullName>
        <ecNumber evidence="6">1.6.5.-</ecNumber>
    </recommendedName>
    <alternativeName>
        <fullName evidence="6">Azo-dye reductase</fullName>
    </alternativeName>
    <alternativeName>
        <fullName evidence="6">FMN-dependent NADH-azo compound oxidoreductase</fullName>
    </alternativeName>
    <alternativeName>
        <fullName evidence="6">FMN-dependent NADH-azoreductase</fullName>
        <ecNumber evidence="6">1.7.1.17</ecNumber>
    </alternativeName>
</protein>
<dbReference type="GO" id="GO:0016652">
    <property type="term" value="F:oxidoreductase activity, acting on NAD(P)H as acceptor"/>
    <property type="evidence" value="ECO:0007669"/>
    <property type="project" value="UniProtKB-UniRule"/>
</dbReference>
<evidence type="ECO:0000313" key="9">
    <source>
        <dbReference type="Proteomes" id="UP000326953"/>
    </source>
</evidence>
<dbReference type="OrthoDB" id="9787136at2"/>
<dbReference type="SUPFAM" id="SSF52218">
    <property type="entry name" value="Flavoproteins"/>
    <property type="match status" value="1"/>
</dbReference>
<dbReference type="Pfam" id="PF02525">
    <property type="entry name" value="Flavodoxin_2"/>
    <property type="match status" value="1"/>
</dbReference>
<name>A0A5E6PHV8_PSEFL</name>
<proteinExistence type="inferred from homology"/>
<accession>A0A5E6PHV8</accession>
<reference evidence="8 9" key="1">
    <citation type="submission" date="2019-09" db="EMBL/GenBank/DDBJ databases">
        <authorList>
            <person name="Chandra G."/>
            <person name="Truman W A."/>
        </authorList>
    </citation>
    <scope>NUCLEOTIDE SEQUENCE [LARGE SCALE GENOMIC DNA]</scope>
    <source>
        <strain evidence="8">PS662</strain>
    </source>
</reference>
<comment type="function">
    <text evidence="6">Also exhibits azoreductase activity. Catalyzes the reductive cleavage of the azo bond in aromatic azo compounds to the corresponding amines.</text>
</comment>